<feature type="compositionally biased region" description="Basic and acidic residues" evidence="5">
    <location>
        <begin position="1219"/>
        <end position="1232"/>
    </location>
</feature>
<evidence type="ECO:0000256" key="1">
    <source>
        <dbReference type="ARBA" id="ARBA00022468"/>
    </source>
</evidence>
<evidence type="ECO:0000256" key="3">
    <source>
        <dbReference type="ARBA" id="ARBA00023054"/>
    </source>
</evidence>
<dbReference type="SMART" id="SM00228">
    <property type="entry name" value="PDZ"/>
    <property type="match status" value="1"/>
</dbReference>
<gene>
    <name evidence="8" type="primary">SIPA1L3</name>
</gene>
<dbReference type="Pfam" id="PF11881">
    <property type="entry name" value="SPAR_C"/>
    <property type="match status" value="1"/>
</dbReference>
<sequence length="1658" mass="180572">MTTYRPIPSDGVDLAAGCGARAADVLPGPHTGDYTPLGFWVQNGSVPQPVGESTVSAPTRPSPTTPAMPKMGVRARVADWPPKREALREQNNPSPSLDADGTKATKAAHAMRSVQQNGQPPAGTPTPASSGSKALHRLARRRSKDVEFQDGWPRSPGRAFLPLRNRSSSEITLSECDVEDTAEPRAARHTGALPLFREYGSTSSIDVQGVPEQSFFDILNEFRSEQPEARGTPSLTELLRADPGPHVSGGGGGAAKGEARNGQPTKDSLLPLQPLKEKEKARKKPLRGLGGGDQVDSSIFRKLRSSRAEGEAARCSGEAEDGRSPPEASRPWVCQKSFAHFDVQSMLFDLNEAAANRASTAQRRNTTTGASAASAMASLTASRAHSLGGLDPAFTSTEDLNCKENLEQDLGDDTSNDLLLSCPHFRNEIGGECERNVSFSRAAAGSPSGGGGGGEVRPPEPTLSAYRTNASISVLEVPKEQQRTQSRPRQYSIEHVDLGARYYQDYFVGKEHANYFGVDEKLGPVAVSIKREKLEDHKDHGPQYQYRIIFRTRELTTLRGSILEDATPTAMKHGTGRGLPLRDALEYVIPELNIHCLRLALNTPKVTEQLLKLDEQGLCRKHKVGILYCKAGQSSEEEMYNNEEAGPAFEEFLSLIGEKVCLKGFTKYAAQLDVKTDSTGTHSLYTTYQDYEIMFHVSTLLPYTPNNRQQLLRKRHIGNDIVTIIFQEPGALPFTPKNIRSHFQHVFIIVRAHNPCTDNVCYSMAVTRSKDAPPFGPPIPSGTTFRKSDVFRDFLLAKVINAENAAHKSDKFHTMATRTRQEYLKDLAENCVSSTPIDSTGKFNLISLTSKKKEKTKARAGAEQHSAGAIAWRVAAEDYAQGVEIDCILGISNEFVVLLDLRTKEVVFNCYCGDVIGWTPDSSTIKIFYGRGDHIFLKASEGSVEDIREIVQRLKVMTNGWETVDMTLRRNGLGQLGFHVKYDGTVAEVEDYGFAWQAGLRQGSRLVEICKVAVVTLTHDQMIDLLRTSVTVKVVIIPPFDDGTPRRYTAAPHPLLSFDPHFSHDGTSSGDSSSGGLTSQESTMERQKPEPLWHVPAQARLSAMAGSNGSKHASRQDAAGKDSPNRHSKGEPQYSSHSSSNTLSSNASSSHSDDRWFDPLDPLEPEQDPLSKGGSSDSGIDTTLYTSSPSCMSLAKTPRPAKPHKPPGSMGLCGGGREATGRSHQADRRREVSPAPGITGQNKGYRPKLYSSGSSTPTGLAGGSRDPSRQSSDMSSRAGYPAQVHKTASTETPRPSQLAQASTFQLSTSVPKSFFSKQPVRSKHPTGWKRTDEPPPRPLPFTDPKKQVDSSTKNVFGQPRLRASLRDLRSPRKNYKSTIEDDLKKLIIMDNLAPEQERDTGSPQKSLQRTLSDESLCSGRREPSFANPAGLEPGLPSDVLFTSTCAFPSSTLPARRQHQHPHPPGGPGPVPTTASNSFPEKKSTISASELSLADGRDRPLRRLDPGMMPLPDTAAGLEWSSLVNAAKAYEVQRAVSLFSLNDPALSPDVPPAHSPVHSHLSLERGPPTPRTTPTMSEEPPLDLTGKVYQLEVMLKQLHTDLQKVRPPGSCLTWHFPDAWGVGNKAGAPISTPHPICSRRGHPALNVVMSEELDGREGW</sequence>
<dbReference type="InterPro" id="IPR036034">
    <property type="entry name" value="PDZ_sf"/>
</dbReference>
<feature type="compositionally biased region" description="Low complexity" evidence="5">
    <location>
        <begin position="1135"/>
        <end position="1150"/>
    </location>
</feature>
<dbReference type="PANTHER" id="PTHR15711:SF15">
    <property type="entry name" value="SIGNAL-INDUCED PROLIFERATION-ASSOCIATED 1-LIKE PROTEIN 3"/>
    <property type="match status" value="1"/>
</dbReference>
<dbReference type="Gene3D" id="2.30.42.10">
    <property type="match status" value="1"/>
</dbReference>
<dbReference type="Pfam" id="PF21022">
    <property type="entry name" value="Rap-GAP_dimer"/>
    <property type="match status" value="1"/>
</dbReference>
<dbReference type="GO" id="GO:0005886">
    <property type="term" value="C:plasma membrane"/>
    <property type="evidence" value="ECO:0007669"/>
    <property type="project" value="TreeGrafter"/>
</dbReference>
<protein>
    <submittedName>
        <fullName evidence="8">Signal induced proliferation associated 1 like 3</fullName>
    </submittedName>
</protein>
<dbReference type="Proteomes" id="UP000429181">
    <property type="component" value="Chromosome 18"/>
</dbReference>
<dbReference type="GO" id="GO:0051056">
    <property type="term" value="P:regulation of small GTPase mediated signal transduction"/>
    <property type="evidence" value="ECO:0007669"/>
    <property type="project" value="InterPro"/>
</dbReference>
<feature type="compositionally biased region" description="Polar residues" evidence="5">
    <location>
        <begin position="1401"/>
        <end position="1415"/>
    </location>
</feature>
<dbReference type="PROSITE" id="PS50085">
    <property type="entry name" value="RAPGAP"/>
    <property type="match status" value="1"/>
</dbReference>
<dbReference type="CDD" id="cd06745">
    <property type="entry name" value="PDZ_SIPA1-like"/>
    <property type="match status" value="1"/>
</dbReference>
<feature type="compositionally biased region" description="Polar residues" evidence="5">
    <location>
        <begin position="1173"/>
        <end position="1191"/>
    </location>
</feature>
<dbReference type="Pfam" id="PF02145">
    <property type="entry name" value="Rap_GAP"/>
    <property type="match status" value="1"/>
</dbReference>
<dbReference type="GeneTree" id="ENSGT00940000159183"/>
<dbReference type="SUPFAM" id="SSF111347">
    <property type="entry name" value="Rap/Ran-GAP"/>
    <property type="match status" value="1"/>
</dbReference>
<evidence type="ECO:0000256" key="2">
    <source>
        <dbReference type="ARBA" id="ARBA00022553"/>
    </source>
</evidence>
<feature type="compositionally biased region" description="Polar residues" evidence="5">
    <location>
        <begin position="1472"/>
        <end position="1489"/>
    </location>
</feature>
<dbReference type="GO" id="GO:0005794">
    <property type="term" value="C:Golgi apparatus"/>
    <property type="evidence" value="ECO:0007669"/>
    <property type="project" value="TreeGrafter"/>
</dbReference>
<dbReference type="Gene3D" id="3.40.50.11210">
    <property type="entry name" value="Rap/Ran-GAP"/>
    <property type="match status" value="1"/>
</dbReference>
<feature type="region of interest" description="Disordered" evidence="5">
    <location>
        <begin position="1059"/>
        <end position="1090"/>
    </location>
</feature>
<dbReference type="InterPro" id="IPR035974">
    <property type="entry name" value="Rap/Ran-GAP_sf"/>
</dbReference>
<dbReference type="GO" id="GO:0003382">
    <property type="term" value="P:epithelial cell morphogenesis"/>
    <property type="evidence" value="ECO:0007669"/>
    <property type="project" value="TreeGrafter"/>
</dbReference>
<feature type="region of interest" description="Disordered" evidence="5">
    <location>
        <begin position="1394"/>
        <end position="1433"/>
    </location>
</feature>
<feature type="domain" description="Rap-GAP" evidence="6">
    <location>
        <begin position="610"/>
        <end position="827"/>
    </location>
</feature>
<feature type="region of interest" description="Disordered" evidence="5">
    <location>
        <begin position="224"/>
        <end position="330"/>
    </location>
</feature>
<feature type="region of interest" description="Disordered" evidence="5">
    <location>
        <begin position="48"/>
        <end position="169"/>
    </location>
</feature>
<evidence type="ECO:0000259" key="7">
    <source>
        <dbReference type="PROSITE" id="PS50106"/>
    </source>
</evidence>
<feature type="region of interest" description="Disordered" evidence="5">
    <location>
        <begin position="442"/>
        <end position="463"/>
    </location>
</feature>
<reference evidence="8 9" key="1">
    <citation type="submission" date="2018-11" db="EMBL/GenBank/DDBJ databases">
        <title>Haplotype-resolved cattle genomes.</title>
        <authorList>
            <person name="Low W.Y."/>
            <person name="Tearle R."/>
            <person name="Bickhart D.M."/>
            <person name="Rosen B.D."/>
            <person name="Koren S."/>
            <person name="Rhie A."/>
            <person name="Hiendleder S."/>
            <person name="Phillippy A.M."/>
            <person name="Smith T.P.L."/>
            <person name="Williams J.L."/>
        </authorList>
    </citation>
    <scope>NUCLEOTIDE SEQUENCE [LARGE SCALE GENOMIC DNA]</scope>
</reference>
<feature type="domain" description="PDZ" evidence="7">
    <location>
        <begin position="965"/>
        <end position="1029"/>
    </location>
</feature>
<dbReference type="InterPro" id="IPR001478">
    <property type="entry name" value="PDZ"/>
</dbReference>
<keyword evidence="1 4" id="KW-0343">GTPase activation</keyword>
<dbReference type="PANTHER" id="PTHR15711">
    <property type="entry name" value="RAP GTPASE-ACTIVATING PROTEIN"/>
    <property type="match status" value="1"/>
</dbReference>
<evidence type="ECO:0000256" key="4">
    <source>
        <dbReference type="PROSITE-ProRule" id="PRU00165"/>
    </source>
</evidence>
<evidence type="ECO:0000259" key="6">
    <source>
        <dbReference type="PROSITE" id="PS50085"/>
    </source>
</evidence>
<dbReference type="InterPro" id="IPR000331">
    <property type="entry name" value="Rap/Ran_GAP_dom"/>
</dbReference>
<reference evidence="8" key="2">
    <citation type="submission" date="2025-08" db="UniProtKB">
        <authorList>
            <consortium name="Ensembl"/>
        </authorList>
    </citation>
    <scope>IDENTIFICATION</scope>
</reference>
<organism evidence="8 9">
    <name type="scientific">Bos indicus x Bos taurus</name>
    <name type="common">Hybrid cattle</name>
    <dbReference type="NCBI Taxonomy" id="30522"/>
    <lineage>
        <taxon>Eukaryota</taxon>
        <taxon>Metazoa</taxon>
        <taxon>Chordata</taxon>
        <taxon>Craniata</taxon>
        <taxon>Vertebrata</taxon>
        <taxon>Euteleostomi</taxon>
        <taxon>Mammalia</taxon>
        <taxon>Eutheria</taxon>
        <taxon>Laurasiatheria</taxon>
        <taxon>Artiodactyla</taxon>
        <taxon>Ruminantia</taxon>
        <taxon>Pecora</taxon>
        <taxon>Bovidae</taxon>
        <taxon>Bovinae</taxon>
        <taxon>Bos</taxon>
    </lineage>
</organism>
<proteinExistence type="predicted"/>
<dbReference type="PROSITE" id="PS50106">
    <property type="entry name" value="PDZ"/>
    <property type="match status" value="1"/>
</dbReference>
<feature type="compositionally biased region" description="Basic and acidic residues" evidence="5">
    <location>
        <begin position="1114"/>
        <end position="1130"/>
    </location>
</feature>
<evidence type="ECO:0000313" key="9">
    <source>
        <dbReference type="Proteomes" id="UP000429181"/>
    </source>
</evidence>
<dbReference type="Pfam" id="PF00595">
    <property type="entry name" value="PDZ"/>
    <property type="match status" value="1"/>
</dbReference>
<dbReference type="Gene3D" id="6.10.140.210">
    <property type="match status" value="1"/>
</dbReference>
<dbReference type="FunFam" id="3.40.50.11210:FF:000002">
    <property type="entry name" value="Signal-induced proliferation-associated 1-like protein 1"/>
    <property type="match status" value="1"/>
</dbReference>
<keyword evidence="2" id="KW-0597">Phosphoprotein</keyword>
<feature type="region of interest" description="Disordered" evidence="5">
    <location>
        <begin position="1103"/>
        <end position="1369"/>
    </location>
</feature>
<feature type="compositionally biased region" description="Basic residues" evidence="5">
    <location>
        <begin position="134"/>
        <end position="143"/>
    </location>
</feature>
<feature type="compositionally biased region" description="Low complexity" evidence="5">
    <location>
        <begin position="1065"/>
        <end position="1079"/>
    </location>
</feature>
<feature type="region of interest" description="Disordered" evidence="5">
    <location>
        <begin position="1549"/>
        <end position="1581"/>
    </location>
</feature>
<evidence type="ECO:0000313" key="8">
    <source>
        <dbReference type="Ensembl" id="ENSBIXP00005005608.1"/>
    </source>
</evidence>
<feature type="region of interest" description="Disordered" evidence="5">
    <location>
        <begin position="1451"/>
        <end position="1506"/>
    </location>
</feature>
<dbReference type="InterPro" id="IPR021818">
    <property type="entry name" value="SIPA1L_C"/>
</dbReference>
<name>A0A4W2FJ60_BOBOX</name>
<dbReference type="GO" id="GO:0005096">
    <property type="term" value="F:GTPase activator activity"/>
    <property type="evidence" value="ECO:0007669"/>
    <property type="project" value="UniProtKB-UniRule"/>
</dbReference>
<dbReference type="Ensembl" id="ENSBIXT00005006037.1">
    <property type="protein sequence ID" value="ENSBIXP00005005608.1"/>
    <property type="gene ID" value="ENSBIXG00005001064.1"/>
</dbReference>
<dbReference type="GO" id="GO:0090162">
    <property type="term" value="P:establishment of epithelial cell polarity"/>
    <property type="evidence" value="ECO:0007669"/>
    <property type="project" value="TreeGrafter"/>
</dbReference>
<feature type="compositionally biased region" description="Polar residues" evidence="5">
    <location>
        <begin position="1286"/>
        <end position="1311"/>
    </location>
</feature>
<keyword evidence="3" id="KW-0175">Coiled coil</keyword>
<evidence type="ECO:0000256" key="5">
    <source>
        <dbReference type="SAM" id="MobiDB-lite"/>
    </source>
</evidence>
<accession>A0A4W2FJ60</accession>
<dbReference type="InterPro" id="IPR050989">
    <property type="entry name" value="Rap1_Ran_GAP"/>
</dbReference>
<dbReference type="SUPFAM" id="SSF50156">
    <property type="entry name" value="PDZ domain-like"/>
    <property type="match status" value="1"/>
</dbReference>
<feature type="compositionally biased region" description="Basic and acidic residues" evidence="5">
    <location>
        <begin position="1494"/>
        <end position="1504"/>
    </location>
</feature>